<dbReference type="GO" id="GO:0006406">
    <property type="term" value="P:mRNA export from nucleus"/>
    <property type="evidence" value="ECO:0007669"/>
    <property type="project" value="TreeGrafter"/>
</dbReference>
<keyword evidence="8 9" id="KW-0539">Nucleus</keyword>
<evidence type="ECO:0000256" key="3">
    <source>
        <dbReference type="ARBA" id="ARBA00022448"/>
    </source>
</evidence>
<evidence type="ECO:0000256" key="7">
    <source>
        <dbReference type="ARBA" id="ARBA00023132"/>
    </source>
</evidence>
<sequence>MEVEVAAQERCTWSLLKIFFGTPRADQFELASWVEQNGTVLFAGEDGSGLSPAALSDLESQEQPEASRAYWDTLQVGYLDWELRLVSLGWVSEALYVLGMHSHWAAWSSALGSQLGLESSLRRLDAVASLLRCFPRLAPQGLPADVPGQALQGADEFLEYRARWQAQCAALLRDEALWAGGGDDAASCREVVRCMAGEQPDADAAARTWLELLVSRLLSEHAVIGRQADLLQLLRTCVAARPPGGADDSQQRYLSLFVAGCRLDAQAALQLCSDGTSWLAAHAADALAAHAAGTRLASSELEFYECAQPEFYRLAASASLAPHDPTLSVAENYLAWCPRSGEFALRHLFRRTGGPQLRLPAALRGVVGKQDVKGSVEGASR</sequence>
<name>A0AAD9IJS0_PROWI</name>
<evidence type="ECO:0000256" key="6">
    <source>
        <dbReference type="ARBA" id="ARBA00023010"/>
    </source>
</evidence>
<dbReference type="PANTHER" id="PTHR13373">
    <property type="entry name" value="FROUNT PROTEIN-RELATED"/>
    <property type="match status" value="1"/>
</dbReference>
<evidence type="ECO:0000256" key="4">
    <source>
        <dbReference type="ARBA" id="ARBA00022816"/>
    </source>
</evidence>
<comment type="subcellular location">
    <subcellularLocation>
        <location evidence="1 9">Nucleus</location>
        <location evidence="1 9">Nuclear pore complex</location>
    </subcellularLocation>
</comment>
<dbReference type="Pfam" id="PF07575">
    <property type="entry name" value="Nucleopor_Nup85"/>
    <property type="match status" value="1"/>
</dbReference>
<reference evidence="10" key="1">
    <citation type="submission" date="2021-01" db="EMBL/GenBank/DDBJ databases">
        <authorList>
            <person name="Eckstrom K.M.E."/>
        </authorList>
    </citation>
    <scope>NUCLEOTIDE SEQUENCE</scope>
    <source>
        <strain evidence="10">UVCC 0001</strain>
    </source>
</reference>
<dbReference type="PANTHER" id="PTHR13373:SF21">
    <property type="entry name" value="NUCLEAR PORE COMPLEX PROTEIN NUP85"/>
    <property type="match status" value="1"/>
</dbReference>
<gene>
    <name evidence="10" type="ORF">QBZ16_002558</name>
</gene>
<organism evidence="10 11">
    <name type="scientific">Prototheca wickerhamii</name>
    <dbReference type="NCBI Taxonomy" id="3111"/>
    <lineage>
        <taxon>Eukaryota</taxon>
        <taxon>Viridiplantae</taxon>
        <taxon>Chlorophyta</taxon>
        <taxon>core chlorophytes</taxon>
        <taxon>Trebouxiophyceae</taxon>
        <taxon>Chlorellales</taxon>
        <taxon>Chlorellaceae</taxon>
        <taxon>Prototheca</taxon>
    </lineage>
</organism>
<evidence type="ECO:0000313" key="10">
    <source>
        <dbReference type="EMBL" id="KAK2078868.1"/>
    </source>
</evidence>
<keyword evidence="11" id="KW-1185">Reference proteome</keyword>
<dbReference type="Proteomes" id="UP001255856">
    <property type="component" value="Unassembled WGS sequence"/>
</dbReference>
<dbReference type="InterPro" id="IPR011502">
    <property type="entry name" value="Nucleoporin_Nup85"/>
</dbReference>
<evidence type="ECO:0000256" key="1">
    <source>
        <dbReference type="ARBA" id="ARBA00004567"/>
    </source>
</evidence>
<dbReference type="GO" id="GO:0031080">
    <property type="term" value="C:nuclear pore outer ring"/>
    <property type="evidence" value="ECO:0007669"/>
    <property type="project" value="TreeGrafter"/>
</dbReference>
<dbReference type="GO" id="GO:0045893">
    <property type="term" value="P:positive regulation of DNA-templated transcription"/>
    <property type="evidence" value="ECO:0007669"/>
    <property type="project" value="TreeGrafter"/>
</dbReference>
<dbReference type="GO" id="GO:0031965">
    <property type="term" value="C:nuclear membrane"/>
    <property type="evidence" value="ECO:0007669"/>
    <property type="project" value="UniProtKB-UniRule"/>
</dbReference>
<keyword evidence="6 9" id="KW-0811">Translocation</keyword>
<proteinExistence type="inferred from homology"/>
<accession>A0AAD9IJS0</accession>
<evidence type="ECO:0000256" key="5">
    <source>
        <dbReference type="ARBA" id="ARBA00022927"/>
    </source>
</evidence>
<keyword evidence="5 9" id="KW-0653">Protein transport</keyword>
<comment type="caution">
    <text evidence="10">The sequence shown here is derived from an EMBL/GenBank/DDBJ whole genome shotgun (WGS) entry which is preliminary data.</text>
</comment>
<comment type="similarity">
    <text evidence="2 9">Belongs to the nucleoporin Nup85 family.</text>
</comment>
<protein>
    <recommendedName>
        <fullName evidence="9">Nuclear pore complex protein Nup85</fullName>
    </recommendedName>
</protein>
<dbReference type="GO" id="GO:0006606">
    <property type="term" value="P:protein import into nucleus"/>
    <property type="evidence" value="ECO:0007669"/>
    <property type="project" value="TreeGrafter"/>
</dbReference>
<evidence type="ECO:0000256" key="9">
    <source>
        <dbReference type="RuleBase" id="RU365073"/>
    </source>
</evidence>
<evidence type="ECO:0000313" key="11">
    <source>
        <dbReference type="Proteomes" id="UP001255856"/>
    </source>
</evidence>
<comment type="function">
    <text evidence="9">Functions as a component of the nuclear pore complex (NPC).</text>
</comment>
<evidence type="ECO:0000256" key="2">
    <source>
        <dbReference type="ARBA" id="ARBA00005573"/>
    </source>
</evidence>
<dbReference type="EMBL" id="JASFZW010000003">
    <property type="protein sequence ID" value="KAK2078868.1"/>
    <property type="molecule type" value="Genomic_DNA"/>
</dbReference>
<dbReference type="GO" id="GO:0017056">
    <property type="term" value="F:structural constituent of nuclear pore"/>
    <property type="evidence" value="ECO:0007669"/>
    <property type="project" value="TreeGrafter"/>
</dbReference>
<keyword evidence="9" id="KW-0472">Membrane</keyword>
<keyword evidence="7 9" id="KW-0906">Nuclear pore complex</keyword>
<keyword evidence="3 9" id="KW-0813">Transport</keyword>
<keyword evidence="4 9" id="KW-0509">mRNA transport</keyword>
<comment type="subunit">
    <text evidence="9">Component of the nuclear pore complex (NPC).</text>
</comment>
<evidence type="ECO:0000256" key="8">
    <source>
        <dbReference type="ARBA" id="ARBA00023242"/>
    </source>
</evidence>
<dbReference type="AlphaFoldDB" id="A0AAD9IJS0"/>